<name>A0A7S1QWK1_NEODS</name>
<feature type="transmembrane region" description="Helical" evidence="2">
    <location>
        <begin position="322"/>
        <end position="343"/>
    </location>
</feature>
<feature type="transmembrane region" description="Helical" evidence="2">
    <location>
        <begin position="200"/>
        <end position="221"/>
    </location>
</feature>
<feature type="compositionally biased region" description="Low complexity" evidence="1">
    <location>
        <begin position="672"/>
        <end position="689"/>
    </location>
</feature>
<sequence length="895" mass="95446">MGASTSRVIEGCNFTVVGTEVNASDLSLYDCETCRPETAPPNPPWYVAIGVTLFIGVVGLGFLFSLMHVRGDLTRRGRRMLLVVLRVALNIWIIAPKIYGLHLLDKQQVSICGTEGDPLAQDYCDDLFHKRVMVVADGQLNSMFVGLVIVVPLHIIMTTAAEYARWQLLAGQRSRLLQFVKATDGTSTASVSTFALRFDILIATILTMLTPVFLSFGYLALNAIELDAKCVYHAAMIELNYSLSAAVIFFGILGGLAVFIDFVIVGSISKSQTRRTMKVYKRRPYVTRVFLVLMGILGALAALQGLTLYLDANATFAPMFSFLLLLVLPATASAGLFLIAALVDVIGARKSPFLPPAGVSFGGVRPVKELERPVVSLADDIAAFETEHGLPTIPRLADVGAGQAHEPTNAQNETDDASPTEADPDAPATDAAGATNPLGQAPRVERPPVDEPAPTDLIRAMDAAGILVLYDRTVDALPVPWRRAEQLIAACDAHARTIMSAAGDAADSNGLTDNDRFALAAMTWRAADAVHDGATFRAILDGILTHTRGPDQHDTAWVATYRALVLPFVRHVTRAHARLPTPSVAERAHVRLFYPNEFALAVEEPRRVLSAAAEANPQVIEAARLKRQQQQMALSGSWSPSGSVVMQHPHASHHGGQPPPAVPNGMQPTPMSPQSLSASRSPSSAPPQQHTGDWQPPMGSSGSWAGPPAPPQPSRQVISVQPTDSATSPAADNAKPECRVAFARWVTATTNVGVAASFMHGALESDFPGNVQADWELSLMIQLAPCAAAKPLGPYDASRSPLSAGDHWWAGDWLVAPDCDWIVTHAPQGAIHGPPYSGALDSAMITTATLVDAGFSAVCGQVFGLPNPAQPQTPYVGQLPQLPSGQPATARPTRP</sequence>
<protein>
    <submittedName>
        <fullName evidence="3">Uncharacterized protein</fullName>
    </submittedName>
</protein>
<feature type="transmembrane region" description="Helical" evidence="2">
    <location>
        <begin position="45"/>
        <end position="69"/>
    </location>
</feature>
<organism evidence="3">
    <name type="scientific">Neobodo designis</name>
    <name type="common">Flagellated protozoan</name>
    <name type="synonym">Bodo designis</name>
    <dbReference type="NCBI Taxonomy" id="312471"/>
    <lineage>
        <taxon>Eukaryota</taxon>
        <taxon>Discoba</taxon>
        <taxon>Euglenozoa</taxon>
        <taxon>Kinetoplastea</taxon>
        <taxon>Metakinetoplastina</taxon>
        <taxon>Neobodonida</taxon>
        <taxon>Neobodo</taxon>
    </lineage>
</organism>
<gene>
    <name evidence="3" type="ORF">NDES1114_LOCUS32475</name>
</gene>
<evidence type="ECO:0000256" key="1">
    <source>
        <dbReference type="SAM" id="MobiDB-lite"/>
    </source>
</evidence>
<proteinExistence type="predicted"/>
<dbReference type="EMBL" id="HBGF01048593">
    <property type="protein sequence ID" value="CAD9150348.1"/>
    <property type="molecule type" value="Transcribed_RNA"/>
</dbReference>
<feature type="compositionally biased region" description="Low complexity" evidence="1">
    <location>
        <begin position="425"/>
        <end position="437"/>
    </location>
</feature>
<feature type="compositionally biased region" description="Polar residues" evidence="1">
    <location>
        <begin position="715"/>
        <end position="730"/>
    </location>
</feature>
<feature type="transmembrane region" description="Helical" evidence="2">
    <location>
        <begin position="241"/>
        <end position="268"/>
    </location>
</feature>
<keyword evidence="2" id="KW-0812">Transmembrane</keyword>
<accession>A0A7S1QWK1</accession>
<feature type="region of interest" description="Disordered" evidence="1">
    <location>
        <begin position="403"/>
        <end position="454"/>
    </location>
</feature>
<feature type="compositionally biased region" description="Polar residues" evidence="1">
    <location>
        <begin position="631"/>
        <end position="644"/>
    </location>
</feature>
<feature type="compositionally biased region" description="Low complexity" evidence="1">
    <location>
        <begin position="696"/>
        <end position="706"/>
    </location>
</feature>
<feature type="region of interest" description="Disordered" evidence="1">
    <location>
        <begin position="873"/>
        <end position="895"/>
    </location>
</feature>
<evidence type="ECO:0000313" key="3">
    <source>
        <dbReference type="EMBL" id="CAD9150348.1"/>
    </source>
</evidence>
<feature type="compositionally biased region" description="Polar residues" evidence="1">
    <location>
        <begin position="873"/>
        <end position="887"/>
    </location>
</feature>
<feature type="region of interest" description="Disordered" evidence="1">
    <location>
        <begin position="631"/>
        <end position="734"/>
    </location>
</feature>
<evidence type="ECO:0000256" key="2">
    <source>
        <dbReference type="SAM" id="Phobius"/>
    </source>
</evidence>
<feature type="compositionally biased region" description="Acidic residues" evidence="1">
    <location>
        <begin position="413"/>
        <end position="424"/>
    </location>
</feature>
<keyword evidence="2" id="KW-1133">Transmembrane helix</keyword>
<feature type="transmembrane region" description="Helical" evidence="2">
    <location>
        <begin position="289"/>
        <end position="310"/>
    </location>
</feature>
<dbReference type="AlphaFoldDB" id="A0A7S1QWK1"/>
<feature type="transmembrane region" description="Helical" evidence="2">
    <location>
        <begin position="81"/>
        <end position="99"/>
    </location>
</feature>
<keyword evidence="2" id="KW-0472">Membrane</keyword>
<reference evidence="3" key="1">
    <citation type="submission" date="2021-01" db="EMBL/GenBank/DDBJ databases">
        <authorList>
            <person name="Corre E."/>
            <person name="Pelletier E."/>
            <person name="Niang G."/>
            <person name="Scheremetjew M."/>
            <person name="Finn R."/>
            <person name="Kale V."/>
            <person name="Holt S."/>
            <person name="Cochrane G."/>
            <person name="Meng A."/>
            <person name="Brown T."/>
            <person name="Cohen L."/>
        </authorList>
    </citation>
    <scope>NUCLEOTIDE SEQUENCE</scope>
    <source>
        <strain evidence="3">CCAP 1951/1</strain>
    </source>
</reference>
<feature type="transmembrane region" description="Helical" evidence="2">
    <location>
        <begin position="143"/>
        <end position="164"/>
    </location>
</feature>